<evidence type="ECO:0000313" key="1">
    <source>
        <dbReference type="EMBL" id="KAJ9560528.1"/>
    </source>
</evidence>
<comment type="caution">
    <text evidence="1">The sequence shown here is derived from an EMBL/GenBank/DDBJ whole genome shotgun (WGS) entry which is preliminary data.</text>
</comment>
<gene>
    <name evidence="1" type="ORF">OSB04_005688</name>
</gene>
<accession>A0AA38U169</accession>
<protein>
    <submittedName>
        <fullName evidence="1">Uncharacterized protein</fullName>
    </submittedName>
</protein>
<reference evidence="1" key="1">
    <citation type="submission" date="2023-03" db="EMBL/GenBank/DDBJ databases">
        <title>Chromosome-scale reference genome and RAD-based genetic map of yellow starthistle (Centaurea solstitialis) reveal putative structural variation and QTLs associated with invader traits.</title>
        <authorList>
            <person name="Reatini B."/>
            <person name="Cang F.A."/>
            <person name="Jiang Q."/>
            <person name="Mckibben M.T.W."/>
            <person name="Barker M.S."/>
            <person name="Rieseberg L.H."/>
            <person name="Dlugosch K.M."/>
        </authorList>
    </citation>
    <scope>NUCLEOTIDE SEQUENCE</scope>
    <source>
        <strain evidence="1">CAN-66</strain>
        <tissue evidence="1">Leaf</tissue>
    </source>
</reference>
<dbReference type="EMBL" id="JARYMX010000002">
    <property type="protein sequence ID" value="KAJ9560528.1"/>
    <property type="molecule type" value="Genomic_DNA"/>
</dbReference>
<sequence>MLQHSNSIDLYLINAMPYVMAYVFDKFTDFDIRYPRPHWAQTNPRQFWAIARLLKHAARGRSPHTSRIKGLHKFDTPRFNKKPAFNNNNMKDIFWLTRSLSRVTDQDQTETFNLVEVFLFKFEDLTYTLLLVLEFHLRIPCCIVGSLVYLTITYPDLSYVVHTVNQYGIPVYPCLIHRMSMW</sequence>
<proteinExistence type="predicted"/>
<organism evidence="1 2">
    <name type="scientific">Centaurea solstitialis</name>
    <name type="common">yellow star-thistle</name>
    <dbReference type="NCBI Taxonomy" id="347529"/>
    <lineage>
        <taxon>Eukaryota</taxon>
        <taxon>Viridiplantae</taxon>
        <taxon>Streptophyta</taxon>
        <taxon>Embryophyta</taxon>
        <taxon>Tracheophyta</taxon>
        <taxon>Spermatophyta</taxon>
        <taxon>Magnoliopsida</taxon>
        <taxon>eudicotyledons</taxon>
        <taxon>Gunneridae</taxon>
        <taxon>Pentapetalae</taxon>
        <taxon>asterids</taxon>
        <taxon>campanulids</taxon>
        <taxon>Asterales</taxon>
        <taxon>Asteraceae</taxon>
        <taxon>Carduoideae</taxon>
        <taxon>Cardueae</taxon>
        <taxon>Centaureinae</taxon>
        <taxon>Centaurea</taxon>
    </lineage>
</organism>
<keyword evidence="2" id="KW-1185">Reference proteome</keyword>
<evidence type="ECO:0000313" key="2">
    <source>
        <dbReference type="Proteomes" id="UP001172457"/>
    </source>
</evidence>
<dbReference type="Proteomes" id="UP001172457">
    <property type="component" value="Chromosome 2"/>
</dbReference>
<name>A0AA38U169_9ASTR</name>
<dbReference type="AlphaFoldDB" id="A0AA38U169"/>